<feature type="region of interest" description="Disordered" evidence="1">
    <location>
        <begin position="20"/>
        <end position="40"/>
    </location>
</feature>
<sequence>MRLRGATSFYRSWHARADEDPERLHSGGRGHHYRSKGLHRRRHYPQVDQPICLHRACLCSPSHTVHLSWLLVSYPPRHRRALCAEPSCTGLPSAQRNAPRPIARRHCVSPIQAWHHKRDHKNCVADLGDHIVEGECSADCKKGLRGARDREARNMKNEFAATGLFPPYIDMMVRRLGKFTGSVKRGDQLGLEAWLQIREEVLLLPQRVEDTAEQKDCRRKRAAAYKRAPDAKRTESTSRAR</sequence>
<accession>F0W723</accession>
<feature type="compositionally biased region" description="Basic and acidic residues" evidence="1">
    <location>
        <begin position="227"/>
        <end position="241"/>
    </location>
</feature>
<feature type="region of interest" description="Disordered" evidence="1">
    <location>
        <begin position="210"/>
        <end position="241"/>
    </location>
</feature>
<evidence type="ECO:0000313" key="2">
    <source>
        <dbReference type="EMBL" id="CCA16922.1"/>
    </source>
</evidence>
<dbReference type="AlphaFoldDB" id="F0W723"/>
<gene>
    <name evidence="2" type="primary">AlNc14C27G2652</name>
    <name evidence="2" type="ORF">ALNC14_030650</name>
</gene>
<protein>
    <submittedName>
        <fullName evidence="2">AlNc14C27G2652 protein</fullName>
    </submittedName>
</protein>
<organism evidence="2">
    <name type="scientific">Albugo laibachii Nc14</name>
    <dbReference type="NCBI Taxonomy" id="890382"/>
    <lineage>
        <taxon>Eukaryota</taxon>
        <taxon>Sar</taxon>
        <taxon>Stramenopiles</taxon>
        <taxon>Oomycota</taxon>
        <taxon>Peronosporomycetes</taxon>
        <taxon>Albuginales</taxon>
        <taxon>Albuginaceae</taxon>
        <taxon>Albugo</taxon>
    </lineage>
</organism>
<dbReference type="EMBL" id="FR824072">
    <property type="protein sequence ID" value="CCA16922.1"/>
    <property type="molecule type" value="Genomic_DNA"/>
</dbReference>
<reference evidence="2" key="1">
    <citation type="journal article" date="2011" name="PLoS Biol.">
        <title>Gene gain and loss during evolution of obligate parasitism in the white rust pathogen of Arabidopsis thaliana.</title>
        <authorList>
            <person name="Kemen E."/>
            <person name="Gardiner A."/>
            <person name="Schultz-Larsen T."/>
            <person name="Kemen A.C."/>
            <person name="Balmuth A.L."/>
            <person name="Robert-Seilaniantz A."/>
            <person name="Bailey K."/>
            <person name="Holub E."/>
            <person name="Studholme D.J."/>
            <person name="Maclean D."/>
            <person name="Jones J.D."/>
        </authorList>
    </citation>
    <scope>NUCLEOTIDE SEQUENCE</scope>
</reference>
<proteinExistence type="predicted"/>
<dbReference type="HOGENOM" id="CLU_1153442_0_0_1"/>
<name>F0W723_9STRA</name>
<reference evidence="2" key="2">
    <citation type="submission" date="2011-02" db="EMBL/GenBank/DDBJ databases">
        <authorList>
            <person name="MacLean D."/>
        </authorList>
    </citation>
    <scope>NUCLEOTIDE SEQUENCE</scope>
</reference>
<evidence type="ECO:0000256" key="1">
    <source>
        <dbReference type="SAM" id="MobiDB-lite"/>
    </source>
</evidence>
<feature type="compositionally biased region" description="Basic residues" evidence="1">
    <location>
        <begin position="26"/>
        <end position="40"/>
    </location>
</feature>